<dbReference type="Proteomes" id="UP000813444">
    <property type="component" value="Unassembled WGS sequence"/>
</dbReference>
<evidence type="ECO:0000313" key="3">
    <source>
        <dbReference type="EMBL" id="KAH7303378.1"/>
    </source>
</evidence>
<gene>
    <name evidence="3" type="ORF">B0I35DRAFT_365028</name>
</gene>
<protein>
    <submittedName>
        <fullName evidence="3">Uncharacterized protein</fullName>
    </submittedName>
</protein>
<dbReference type="AlphaFoldDB" id="A0A8K0SDC2"/>
<organism evidence="3 4">
    <name type="scientific">Stachybotrys elegans</name>
    <dbReference type="NCBI Taxonomy" id="80388"/>
    <lineage>
        <taxon>Eukaryota</taxon>
        <taxon>Fungi</taxon>
        <taxon>Dikarya</taxon>
        <taxon>Ascomycota</taxon>
        <taxon>Pezizomycotina</taxon>
        <taxon>Sordariomycetes</taxon>
        <taxon>Hypocreomycetidae</taxon>
        <taxon>Hypocreales</taxon>
        <taxon>Stachybotryaceae</taxon>
        <taxon>Stachybotrys</taxon>
    </lineage>
</organism>
<accession>A0A8K0SDC2</accession>
<feature type="region of interest" description="Disordered" evidence="1">
    <location>
        <begin position="418"/>
        <end position="439"/>
    </location>
</feature>
<reference evidence="3" key="1">
    <citation type="journal article" date="2021" name="Nat. Commun.">
        <title>Genetic determinants of endophytism in the Arabidopsis root mycobiome.</title>
        <authorList>
            <person name="Mesny F."/>
            <person name="Miyauchi S."/>
            <person name="Thiergart T."/>
            <person name="Pickel B."/>
            <person name="Atanasova L."/>
            <person name="Karlsson M."/>
            <person name="Huettel B."/>
            <person name="Barry K.W."/>
            <person name="Haridas S."/>
            <person name="Chen C."/>
            <person name="Bauer D."/>
            <person name="Andreopoulos W."/>
            <person name="Pangilinan J."/>
            <person name="LaButti K."/>
            <person name="Riley R."/>
            <person name="Lipzen A."/>
            <person name="Clum A."/>
            <person name="Drula E."/>
            <person name="Henrissat B."/>
            <person name="Kohler A."/>
            <person name="Grigoriev I.V."/>
            <person name="Martin F.M."/>
            <person name="Hacquard S."/>
        </authorList>
    </citation>
    <scope>NUCLEOTIDE SEQUENCE</scope>
    <source>
        <strain evidence="3">MPI-CAGE-CH-0235</strain>
    </source>
</reference>
<comment type="caution">
    <text evidence="3">The sequence shown here is derived from an EMBL/GenBank/DDBJ whole genome shotgun (WGS) entry which is preliminary data.</text>
</comment>
<feature type="signal peptide" evidence="2">
    <location>
        <begin position="1"/>
        <end position="25"/>
    </location>
</feature>
<evidence type="ECO:0000256" key="1">
    <source>
        <dbReference type="SAM" id="MobiDB-lite"/>
    </source>
</evidence>
<proteinExistence type="predicted"/>
<keyword evidence="2" id="KW-0732">Signal</keyword>
<dbReference type="OrthoDB" id="5042209at2759"/>
<evidence type="ECO:0000256" key="2">
    <source>
        <dbReference type="SAM" id="SignalP"/>
    </source>
</evidence>
<name>A0A8K0SDC2_9HYPO</name>
<evidence type="ECO:0000313" key="4">
    <source>
        <dbReference type="Proteomes" id="UP000813444"/>
    </source>
</evidence>
<keyword evidence="4" id="KW-1185">Reference proteome</keyword>
<sequence length="439" mass="49942">MPLIVGYKRFLLFPTWLILIEVIKAAQKLDIDAPTIMDVSLWDGKRDLNVILDEDHSMGENNTGRTLEQDTVPAPPNSVTNIYELATPWLRILKQGTQDEGALKELRKLNSLIKGKTQAYYKKYEKESQVPEQLWEIPIDWFAMHYKSLGQQYDILISNPNDENARKNFTGIMDIIHHCIERHHFPQNWGVVFNLVIYPWNTGIAADGSRIIGVRRNGAGHRVCVETKEEGRLIRRIISASKAGFKQVKEYMATDYFNLAGQQSKWTYEDRENFEEVLWVTEAQGGIRNAAANRRNPTVDCCVRMKDGIHILTLSNLYKVLGDGNAKSEIKRVCDRDNISYPWNAEYRAISYNNSTLRNPDGAAPGVPKPPSKKALDNFGNAAFIGNNAENKRFTRLEAEVYGLGMIMKEMLATLAELKSQNSKDPEESENPEGSIFMR</sequence>
<dbReference type="EMBL" id="JAGPNK010000035">
    <property type="protein sequence ID" value="KAH7303378.1"/>
    <property type="molecule type" value="Genomic_DNA"/>
</dbReference>
<feature type="chain" id="PRO_5035461419" evidence="2">
    <location>
        <begin position="26"/>
        <end position="439"/>
    </location>
</feature>